<sequence>MASVPFSRYRRHDMGDQPTNPFYEDDENGQPSLRPIMEEPLTTEYKSETVGLYRGSDDAYPLWNSIWLQTKVLASFMVLFVALFLVTIILFVVSQKNSGLNAEDAARQYGWRYGPTAFLTVILSMWTQVDYSNKILTPWQEMRRGQTTADRSVLLEYISPPMITTIWRAMKRRHWAVTASISGILLIQLATVFSTGLFVLQPTLLIQDDTPVTVKSVFNGTDFHLTNTSSTIGTAPTILYYGRRVQGLAPLPGVDTSRGLVVPDFALSGSTTATNGTNYTTTVPGAEVSLDCEYIPGLNNATRTSLPWWSILAPFFVLNITTPSCSLTNVIVGEGPDHNIYHQENATQAYQGYFRDYICDPSIDYSYYELPDPSNATAEHRIVMTMVDLRFAPYSALAAGPAYIYIHDLTVAVCKAGYTMSNYDVIYADEVDGQSKSWTTKKVSASSSSIPGFSPVQLGAAVYSSLDQAYLGTGGQDWVLSEQVPSFYQILSAMNGNVSIGNFMDPQHLINNGTEAFNGIAVELIHKHMMKPSNTTTSGSLLYHQDRLWVRGLSVGFMAAAFLLLAGMSIVLLIFRPWNVVPSDPGSIGATALILAESSELRDLLLGQGAARSQQIGRKLSAYSFRSVIGAGPPATFTVVPTEHGDPISPQKTRHDASSQSEHWWVPSAVRWWFQLIAIMIPIILIVVLEVVQRLSDRNDGFVDLVANGFATTHAFSTYIPAVVAFTVASSRHIAYS</sequence>
<organism evidence="1 2">
    <name type="scientific">Nemania bipapillata</name>
    <dbReference type="NCBI Taxonomy" id="110536"/>
    <lineage>
        <taxon>Eukaryota</taxon>
        <taxon>Fungi</taxon>
        <taxon>Dikarya</taxon>
        <taxon>Ascomycota</taxon>
        <taxon>Pezizomycotina</taxon>
        <taxon>Sordariomycetes</taxon>
        <taxon>Xylariomycetidae</taxon>
        <taxon>Xylariales</taxon>
        <taxon>Xylariaceae</taxon>
        <taxon>Nemania</taxon>
    </lineage>
</organism>
<reference evidence="1" key="1">
    <citation type="submission" date="2022-11" db="EMBL/GenBank/DDBJ databases">
        <title>Genome Sequence of Nemania bipapillata.</title>
        <authorList>
            <person name="Buettner E."/>
        </authorList>
    </citation>
    <scope>NUCLEOTIDE SEQUENCE</scope>
    <source>
        <strain evidence="1">CP14</strain>
    </source>
</reference>
<dbReference type="Proteomes" id="UP001153334">
    <property type="component" value="Unassembled WGS sequence"/>
</dbReference>
<name>A0ACC2IWV6_9PEZI</name>
<dbReference type="EMBL" id="JAPESX010000813">
    <property type="protein sequence ID" value="KAJ8119596.1"/>
    <property type="molecule type" value="Genomic_DNA"/>
</dbReference>
<protein>
    <submittedName>
        <fullName evidence="1">Uncharacterized protein</fullName>
    </submittedName>
</protein>
<proteinExistence type="predicted"/>
<evidence type="ECO:0000313" key="1">
    <source>
        <dbReference type="EMBL" id="KAJ8119596.1"/>
    </source>
</evidence>
<gene>
    <name evidence="1" type="ORF">ONZ43_g3488</name>
</gene>
<comment type="caution">
    <text evidence="1">The sequence shown here is derived from an EMBL/GenBank/DDBJ whole genome shotgun (WGS) entry which is preliminary data.</text>
</comment>
<accession>A0ACC2IWV6</accession>
<evidence type="ECO:0000313" key="2">
    <source>
        <dbReference type="Proteomes" id="UP001153334"/>
    </source>
</evidence>
<keyword evidence="2" id="KW-1185">Reference proteome</keyword>